<accession>A0ACB6QM71</accession>
<comment type="caution">
    <text evidence="1">The sequence shown here is derived from an EMBL/GenBank/DDBJ whole genome shotgun (WGS) entry which is preliminary data.</text>
</comment>
<sequence>MAAPSEKTIRSLDGKWIINKTLSDSTDPVLALQGMGWLTRKAIGLATVTQHLKSYTEPPEDNPTGAPITHIEIQQTASGGLKGTSEKRILDWQFRPHSDYLFGDLRGRSRWNTLTKLKEEYAGKALEQDAEFLCEGWLEETVNGEVVDSFVENEGKGWTAWQIWGFAEVDGVRMLTRRFVVRRGEEAKSCRLIYDWAGPLA</sequence>
<evidence type="ECO:0000313" key="2">
    <source>
        <dbReference type="Proteomes" id="UP000799755"/>
    </source>
</evidence>
<dbReference type="EMBL" id="MU003517">
    <property type="protein sequence ID" value="KAF2468073.1"/>
    <property type="molecule type" value="Genomic_DNA"/>
</dbReference>
<proteinExistence type="predicted"/>
<name>A0ACB6QM71_9PLEO</name>
<reference evidence="1" key="1">
    <citation type="journal article" date="2020" name="Stud. Mycol.">
        <title>101 Dothideomycetes genomes: a test case for predicting lifestyles and emergence of pathogens.</title>
        <authorList>
            <person name="Haridas S."/>
            <person name="Albert R."/>
            <person name="Binder M."/>
            <person name="Bloem J."/>
            <person name="Labutti K."/>
            <person name="Salamov A."/>
            <person name="Andreopoulos B."/>
            <person name="Baker S."/>
            <person name="Barry K."/>
            <person name="Bills G."/>
            <person name="Bluhm B."/>
            <person name="Cannon C."/>
            <person name="Castanera R."/>
            <person name="Culley D."/>
            <person name="Daum C."/>
            <person name="Ezra D."/>
            <person name="Gonzalez J."/>
            <person name="Henrissat B."/>
            <person name="Kuo A."/>
            <person name="Liang C."/>
            <person name="Lipzen A."/>
            <person name="Lutzoni F."/>
            <person name="Magnuson J."/>
            <person name="Mondo S."/>
            <person name="Nolan M."/>
            <person name="Ohm R."/>
            <person name="Pangilinan J."/>
            <person name="Park H.-J."/>
            <person name="Ramirez L."/>
            <person name="Alfaro M."/>
            <person name="Sun H."/>
            <person name="Tritt A."/>
            <person name="Yoshinaga Y."/>
            <person name="Zwiers L.-H."/>
            <person name="Turgeon B."/>
            <person name="Goodwin S."/>
            <person name="Spatafora J."/>
            <person name="Crous P."/>
            <person name="Grigoriev I."/>
        </authorList>
    </citation>
    <scope>NUCLEOTIDE SEQUENCE</scope>
    <source>
        <strain evidence="1">ATCC 200398</strain>
    </source>
</reference>
<gene>
    <name evidence="1" type="ORF">BDR25DRAFT_232582</name>
</gene>
<organism evidence="1 2">
    <name type="scientific">Lindgomyces ingoldianus</name>
    <dbReference type="NCBI Taxonomy" id="673940"/>
    <lineage>
        <taxon>Eukaryota</taxon>
        <taxon>Fungi</taxon>
        <taxon>Dikarya</taxon>
        <taxon>Ascomycota</taxon>
        <taxon>Pezizomycotina</taxon>
        <taxon>Dothideomycetes</taxon>
        <taxon>Pleosporomycetidae</taxon>
        <taxon>Pleosporales</taxon>
        <taxon>Lindgomycetaceae</taxon>
        <taxon>Lindgomyces</taxon>
    </lineage>
</organism>
<evidence type="ECO:0000313" key="1">
    <source>
        <dbReference type="EMBL" id="KAF2468073.1"/>
    </source>
</evidence>
<keyword evidence="2" id="KW-1185">Reference proteome</keyword>
<dbReference type="Proteomes" id="UP000799755">
    <property type="component" value="Unassembled WGS sequence"/>
</dbReference>
<protein>
    <submittedName>
        <fullName evidence="1">Uncharacterized protein</fullName>
    </submittedName>
</protein>